<dbReference type="PANTHER" id="PTHR13134">
    <property type="entry name" value="TRAFFICKING PROTEIN PARTICLE COMPLEX SUBUNIT 13"/>
    <property type="match status" value="1"/>
</dbReference>
<comment type="similarity">
    <text evidence="1">Belongs to the TRAPPC13 family.</text>
</comment>
<dbReference type="Pfam" id="PF23647">
    <property type="entry name" value="TRAPPC13_M"/>
    <property type="match status" value="1"/>
</dbReference>
<feature type="domain" description="Trafficking protein particle complex subunit 13 C-terminal" evidence="4">
    <location>
        <begin position="372"/>
        <end position="482"/>
    </location>
</feature>
<dbReference type="AlphaFoldDB" id="A0A5K3FH93"/>
<organism evidence="6">
    <name type="scientific">Mesocestoides corti</name>
    <name type="common">Flatworm</name>
    <dbReference type="NCBI Taxonomy" id="53468"/>
    <lineage>
        <taxon>Eukaryota</taxon>
        <taxon>Metazoa</taxon>
        <taxon>Spiralia</taxon>
        <taxon>Lophotrochozoa</taxon>
        <taxon>Platyhelminthes</taxon>
        <taxon>Cestoda</taxon>
        <taxon>Eucestoda</taxon>
        <taxon>Cyclophyllidea</taxon>
        <taxon>Mesocestoididae</taxon>
        <taxon>Mesocestoides</taxon>
    </lineage>
</organism>
<name>A0A5K3FH93_MESCO</name>
<feature type="region of interest" description="Disordered" evidence="2">
    <location>
        <begin position="199"/>
        <end position="218"/>
    </location>
</feature>
<feature type="domain" description="Trafficking protein particle complex subunit 13 N-terminal" evidence="3">
    <location>
        <begin position="29"/>
        <end position="233"/>
    </location>
</feature>
<evidence type="ECO:0000256" key="2">
    <source>
        <dbReference type="SAM" id="MobiDB-lite"/>
    </source>
</evidence>
<dbReference type="Pfam" id="PF06159">
    <property type="entry name" value="TRAPPC13_N"/>
    <property type="match status" value="1"/>
</dbReference>
<dbReference type="WBParaSite" id="MCU_008385-RC">
    <property type="protein sequence ID" value="MCU_008385-RC"/>
    <property type="gene ID" value="MCU_008385"/>
</dbReference>
<evidence type="ECO:0000313" key="6">
    <source>
        <dbReference type="WBParaSite" id="MCU_008385-RC"/>
    </source>
</evidence>
<accession>A0A5K3FH93</accession>
<dbReference type="Pfam" id="PF23643">
    <property type="entry name" value="TRAPPC13_C"/>
    <property type="match status" value="1"/>
</dbReference>
<evidence type="ECO:0000259" key="4">
    <source>
        <dbReference type="Pfam" id="PF23643"/>
    </source>
</evidence>
<dbReference type="PANTHER" id="PTHR13134:SF3">
    <property type="entry name" value="TRAFFICKING PROTEIN PARTICLE COMPLEX SUBUNIT 13"/>
    <property type="match status" value="1"/>
</dbReference>
<evidence type="ECO:0000259" key="5">
    <source>
        <dbReference type="Pfam" id="PF23647"/>
    </source>
</evidence>
<dbReference type="InterPro" id="IPR010378">
    <property type="entry name" value="TRAPPC13"/>
</dbReference>
<reference evidence="6" key="1">
    <citation type="submission" date="2019-11" db="UniProtKB">
        <authorList>
            <consortium name="WormBaseParasite"/>
        </authorList>
    </citation>
    <scope>IDENTIFICATION</scope>
</reference>
<dbReference type="InterPro" id="IPR055427">
    <property type="entry name" value="TRAPPC13_N"/>
</dbReference>
<dbReference type="InterPro" id="IPR055428">
    <property type="entry name" value="TRAPPC13_C"/>
</dbReference>
<evidence type="ECO:0000259" key="3">
    <source>
        <dbReference type="Pfam" id="PF06159"/>
    </source>
</evidence>
<dbReference type="InterPro" id="IPR055429">
    <property type="entry name" value="TRAPPC13_M"/>
</dbReference>
<evidence type="ECO:0000256" key="1">
    <source>
        <dbReference type="ARBA" id="ARBA00010785"/>
    </source>
</evidence>
<dbReference type="GO" id="GO:1990072">
    <property type="term" value="C:TRAPPIII protein complex"/>
    <property type="evidence" value="ECO:0007669"/>
    <property type="project" value="TreeGrafter"/>
</dbReference>
<sequence>LFCLHTAKTAVLEPDFLGVIECANLIARRLNRPSFVTLPPIFAEPLADNYAGALASAQFDNYRALLGLGSELQLALGGPSDLLNLPQSFGTLFLGETFSCHINLHNESQFECKNVVLKVAIQGRNEYVPLQPHGISAGQLPSAADMGSGGGGGGGVGCTLGPNENLNVIFQHEMKDLGANTLVCSVSYTVQTQSPLPSLPLAFPARPPPSNEEIGPRPSETPYNFMKNFKFMVEKPFDFKQTSVATSTSDVYVEAQIENLMPYAIMMERISWEVGPHIKVTDMNTLTDWTRSKPNHVRGSNIQNVFMAPRDVWRLLYRTQPPIQGVPGDLKLGNLDITWRSAMGERGHLQTFPCPFNAPRFSDVSVRAIQLPTRVAVGDPFQVTCEVTNRSNRSLDLLLCRPDSSASEIDEEPPLADQSAPAFIWTGVTHRRLESLEPNAAVKLVLEFVPIMIGLQEMPPIHLREISTENRFNVSCLGQILVTCAS</sequence>
<protein>
    <submittedName>
        <fullName evidence="6">Ig-like domain-containing protein</fullName>
    </submittedName>
</protein>
<feature type="domain" description="Trafficking protein particle complex subunit 13 middle" evidence="5">
    <location>
        <begin position="245"/>
        <end position="352"/>
    </location>
</feature>
<proteinExistence type="inferred from homology"/>